<dbReference type="GO" id="GO:0005524">
    <property type="term" value="F:ATP binding"/>
    <property type="evidence" value="ECO:0007669"/>
    <property type="project" value="UniProtKB-KW"/>
</dbReference>
<proteinExistence type="predicted"/>
<comment type="caution">
    <text evidence="4">The sequence shown here is derived from an EMBL/GenBank/DDBJ whole genome shotgun (WGS) entry which is preliminary data.</text>
</comment>
<keyword evidence="1" id="KW-0813">Transport</keyword>
<dbReference type="GO" id="GO:0043190">
    <property type="term" value="C:ATP-binding cassette (ABC) transporter complex"/>
    <property type="evidence" value="ECO:0007669"/>
    <property type="project" value="TreeGrafter"/>
</dbReference>
<dbReference type="Gene3D" id="3.40.50.300">
    <property type="entry name" value="P-loop containing nucleotide triphosphate hydrolases"/>
    <property type="match status" value="1"/>
</dbReference>
<keyword evidence="2" id="KW-0547">Nucleotide-binding</keyword>
<sequence>MAVILVTHSMEEAAQYAKRLLVMAKGKIVIDGNSAEVFQNHREALKEVGVDVPQAIKLADVLRERGLRISNDVLKTEDLVKQIKLAKGWL</sequence>
<name>A0A645EVC1_9ZZZZ</name>
<keyword evidence="4" id="KW-0378">Hydrolase</keyword>
<evidence type="ECO:0000256" key="1">
    <source>
        <dbReference type="ARBA" id="ARBA00022448"/>
    </source>
</evidence>
<accession>A0A645EVC1</accession>
<dbReference type="InterPro" id="IPR050095">
    <property type="entry name" value="ECF_ABC_transporter_ATP-bd"/>
</dbReference>
<dbReference type="PANTHER" id="PTHR43553">
    <property type="entry name" value="HEAVY METAL TRANSPORTER"/>
    <property type="match status" value="1"/>
</dbReference>
<dbReference type="GO" id="GO:0016787">
    <property type="term" value="F:hydrolase activity"/>
    <property type="evidence" value="ECO:0007669"/>
    <property type="project" value="UniProtKB-KW"/>
</dbReference>
<dbReference type="AlphaFoldDB" id="A0A645EVC1"/>
<dbReference type="EC" id="3.6.3.-" evidence="4"/>
<gene>
    <name evidence="4" type="primary">ecfA2_39</name>
    <name evidence="4" type="ORF">SDC9_152432</name>
</gene>
<evidence type="ECO:0000256" key="2">
    <source>
        <dbReference type="ARBA" id="ARBA00022741"/>
    </source>
</evidence>
<reference evidence="4" key="1">
    <citation type="submission" date="2019-08" db="EMBL/GenBank/DDBJ databases">
        <authorList>
            <person name="Kucharzyk K."/>
            <person name="Murdoch R.W."/>
            <person name="Higgins S."/>
            <person name="Loffler F."/>
        </authorList>
    </citation>
    <scope>NUCLEOTIDE SEQUENCE</scope>
</reference>
<evidence type="ECO:0000256" key="3">
    <source>
        <dbReference type="ARBA" id="ARBA00022840"/>
    </source>
</evidence>
<evidence type="ECO:0000313" key="4">
    <source>
        <dbReference type="EMBL" id="MPN05182.1"/>
    </source>
</evidence>
<dbReference type="GO" id="GO:0042626">
    <property type="term" value="F:ATPase-coupled transmembrane transporter activity"/>
    <property type="evidence" value="ECO:0007669"/>
    <property type="project" value="TreeGrafter"/>
</dbReference>
<dbReference type="InterPro" id="IPR027417">
    <property type="entry name" value="P-loop_NTPase"/>
</dbReference>
<protein>
    <submittedName>
        <fullName evidence="4">Energy-coupling factor transporter ATP-binding protein EcfA2</fullName>
        <ecNumber evidence="4">3.6.3.-</ecNumber>
    </submittedName>
</protein>
<dbReference type="EMBL" id="VSSQ01051093">
    <property type="protein sequence ID" value="MPN05182.1"/>
    <property type="molecule type" value="Genomic_DNA"/>
</dbReference>
<dbReference type="SUPFAM" id="SSF52540">
    <property type="entry name" value="P-loop containing nucleoside triphosphate hydrolases"/>
    <property type="match status" value="1"/>
</dbReference>
<keyword evidence="3 4" id="KW-0067">ATP-binding</keyword>
<organism evidence="4">
    <name type="scientific">bioreactor metagenome</name>
    <dbReference type="NCBI Taxonomy" id="1076179"/>
    <lineage>
        <taxon>unclassified sequences</taxon>
        <taxon>metagenomes</taxon>
        <taxon>ecological metagenomes</taxon>
    </lineage>
</organism>